<gene>
    <name evidence="8" type="ORF">WKV44_00665</name>
</gene>
<keyword evidence="3 6" id="KW-0812">Transmembrane</keyword>
<evidence type="ECO:0000313" key="9">
    <source>
        <dbReference type="Proteomes" id="UP001466331"/>
    </source>
</evidence>
<evidence type="ECO:0000259" key="7">
    <source>
        <dbReference type="Pfam" id="PF09335"/>
    </source>
</evidence>
<keyword evidence="2 6" id="KW-1003">Cell membrane</keyword>
<comment type="subcellular location">
    <subcellularLocation>
        <location evidence="1 6">Cell membrane</location>
        <topology evidence="1 6">Multi-pass membrane protein</topology>
    </subcellularLocation>
</comment>
<organism evidence="8 9">
    <name type="scientific">Rarispira pelagica</name>
    <dbReference type="NCBI Taxonomy" id="3141764"/>
    <lineage>
        <taxon>Bacteria</taxon>
        <taxon>Pseudomonadati</taxon>
        <taxon>Spirochaetota</taxon>
        <taxon>Spirochaetia</taxon>
        <taxon>Winmispirales</taxon>
        <taxon>Winmispiraceae</taxon>
        <taxon>Rarispira</taxon>
    </lineage>
</organism>
<name>A0ABU9U8Q6_9SPIR</name>
<evidence type="ECO:0000256" key="1">
    <source>
        <dbReference type="ARBA" id="ARBA00004651"/>
    </source>
</evidence>
<dbReference type="RefSeq" id="WP_420068502.1">
    <property type="nucleotide sequence ID" value="NZ_JBCHKQ010000001.1"/>
</dbReference>
<feature type="domain" description="VTT" evidence="7">
    <location>
        <begin position="71"/>
        <end position="189"/>
    </location>
</feature>
<keyword evidence="9" id="KW-1185">Reference proteome</keyword>
<dbReference type="PANTHER" id="PTHR12677">
    <property type="entry name" value="GOLGI APPARATUS MEMBRANE PROTEIN TVP38-RELATED"/>
    <property type="match status" value="1"/>
</dbReference>
<reference evidence="8 9" key="1">
    <citation type="submission" date="2024-03" db="EMBL/GenBank/DDBJ databases">
        <title>Ignisphaera cupida sp. nov., a hyperthermophilic hydrolytic archaeon from a hot spring of Kamchatka, and proposal of Ignisphaeraceae fam. nov.</title>
        <authorList>
            <person name="Podosokorskaya O.A."/>
            <person name="Elcheninov A.G."/>
            <person name="Maltseva A.I."/>
            <person name="Zayulina K.S."/>
            <person name="Novikov A."/>
            <person name="Merkel A.Y."/>
        </authorList>
    </citation>
    <scope>NUCLEOTIDE SEQUENCE [LARGE SCALE GENOMIC DNA]</scope>
    <source>
        <strain evidence="8 9">38H-sp</strain>
    </source>
</reference>
<feature type="transmembrane region" description="Helical" evidence="6">
    <location>
        <begin position="196"/>
        <end position="215"/>
    </location>
</feature>
<evidence type="ECO:0000256" key="5">
    <source>
        <dbReference type="ARBA" id="ARBA00023136"/>
    </source>
</evidence>
<dbReference type="InterPro" id="IPR032816">
    <property type="entry name" value="VTT_dom"/>
</dbReference>
<feature type="transmembrane region" description="Helical" evidence="6">
    <location>
        <begin position="12"/>
        <end position="30"/>
    </location>
</feature>
<feature type="transmembrane region" description="Helical" evidence="6">
    <location>
        <begin position="50"/>
        <end position="71"/>
    </location>
</feature>
<evidence type="ECO:0000313" key="8">
    <source>
        <dbReference type="EMBL" id="MEM5947048.1"/>
    </source>
</evidence>
<dbReference type="PANTHER" id="PTHR12677:SF59">
    <property type="entry name" value="GOLGI APPARATUS MEMBRANE PROTEIN TVP38-RELATED"/>
    <property type="match status" value="1"/>
</dbReference>
<evidence type="ECO:0000256" key="6">
    <source>
        <dbReference type="RuleBase" id="RU366058"/>
    </source>
</evidence>
<proteinExistence type="inferred from homology"/>
<evidence type="ECO:0000256" key="3">
    <source>
        <dbReference type="ARBA" id="ARBA00022692"/>
    </source>
</evidence>
<keyword evidence="5 6" id="KW-0472">Membrane</keyword>
<evidence type="ECO:0000256" key="4">
    <source>
        <dbReference type="ARBA" id="ARBA00022989"/>
    </source>
</evidence>
<protein>
    <recommendedName>
        <fullName evidence="6">TVP38/TMEM64 family membrane protein</fullName>
    </recommendedName>
</protein>
<sequence>MKGKFKPKDFIFPVFIFVIFLLVFLVVVFAPDLWSIISDSKKISALIKDWGIWAPVGFIIFQILQVIIFIIPGEVAQISGGFIFGPFLGFLYSVIGIALGSSFNYFIAKFSGRSFIEDLVGKKEIENFDTFILKKRTESIFFILFIIPGIPKDILCYVAGLGNINFPSFLIISMLARFPGIIGSVWIGHALFEKEWFMAALIGAVAIGLFIIGSLKRDKLTELISRLRKKQEY</sequence>
<dbReference type="InterPro" id="IPR015414">
    <property type="entry name" value="TMEM64"/>
</dbReference>
<feature type="transmembrane region" description="Helical" evidence="6">
    <location>
        <begin position="169"/>
        <end position="190"/>
    </location>
</feature>
<dbReference type="Pfam" id="PF09335">
    <property type="entry name" value="VTT_dom"/>
    <property type="match status" value="1"/>
</dbReference>
<comment type="caution">
    <text evidence="8">The sequence shown here is derived from an EMBL/GenBank/DDBJ whole genome shotgun (WGS) entry which is preliminary data.</text>
</comment>
<evidence type="ECO:0000256" key="2">
    <source>
        <dbReference type="ARBA" id="ARBA00022475"/>
    </source>
</evidence>
<keyword evidence="4 6" id="KW-1133">Transmembrane helix</keyword>
<accession>A0ABU9U8Q6</accession>
<dbReference type="Proteomes" id="UP001466331">
    <property type="component" value="Unassembled WGS sequence"/>
</dbReference>
<feature type="transmembrane region" description="Helical" evidence="6">
    <location>
        <begin position="140"/>
        <end position="162"/>
    </location>
</feature>
<dbReference type="EMBL" id="JBCHKQ010000001">
    <property type="protein sequence ID" value="MEM5947048.1"/>
    <property type="molecule type" value="Genomic_DNA"/>
</dbReference>
<comment type="similarity">
    <text evidence="6">Belongs to the TVP38/TMEM64 family.</text>
</comment>
<feature type="transmembrane region" description="Helical" evidence="6">
    <location>
        <begin position="83"/>
        <end position="107"/>
    </location>
</feature>